<feature type="binding site" evidence="14">
    <location>
        <position position="165"/>
    </location>
    <ligand>
        <name>substrate</name>
    </ligand>
</feature>
<dbReference type="UniPathway" id="UPA00109">
    <property type="reaction ID" value="UER00187"/>
</dbReference>
<comment type="cofactor">
    <cofactor evidence="12">
        <name>Mg(2+)</name>
        <dbReference type="ChEBI" id="CHEBI:18420"/>
    </cofactor>
    <text evidence="12">Binds a second Mg(2+) ion via substrate during catalysis.</text>
</comment>
<dbReference type="InterPro" id="IPR020811">
    <property type="entry name" value="Enolase_N"/>
</dbReference>
<dbReference type="OrthoDB" id="9804716at2"/>
<dbReference type="PRINTS" id="PR00148">
    <property type="entry name" value="ENOLASE"/>
</dbReference>
<comment type="function">
    <text evidence="11 12">Catalyzes the reversible conversion of 2-phosphoglycerate (2-PG) into phosphoenolpyruvate (PEP). It is essential for the degradation of carbohydrates via glycolysis.</text>
</comment>
<dbReference type="HAMAP" id="MF_00318">
    <property type="entry name" value="Enolase"/>
    <property type="match status" value="1"/>
</dbReference>
<keyword evidence="10 12" id="KW-0456">Lyase</keyword>
<dbReference type="Pfam" id="PF03952">
    <property type="entry name" value="Enolase_N"/>
    <property type="match status" value="1"/>
</dbReference>
<feature type="binding site" evidence="12">
    <location>
        <position position="367"/>
    </location>
    <ligand>
        <name>(2R)-2-phosphoglycerate</name>
        <dbReference type="ChEBI" id="CHEBI:58289"/>
    </ligand>
</feature>
<dbReference type="EMBL" id="CP003470">
    <property type="protein sequence ID" value="AGG89386.1"/>
    <property type="molecule type" value="Genomic_DNA"/>
</dbReference>
<feature type="domain" description="Enolase C-terminal TIM barrel" evidence="16">
    <location>
        <begin position="140"/>
        <end position="426"/>
    </location>
</feature>
<keyword evidence="6 12" id="KW-0964">Secreted</keyword>
<dbReference type="GO" id="GO:0006096">
    <property type="term" value="P:glycolytic process"/>
    <property type="evidence" value="ECO:0007669"/>
    <property type="project" value="UniProtKB-UniRule"/>
</dbReference>
<dbReference type="Gene3D" id="3.30.390.10">
    <property type="entry name" value="Enolase-like, N-terminal domain"/>
    <property type="match status" value="1"/>
</dbReference>
<comment type="catalytic activity">
    <reaction evidence="12">
        <text>(2R)-2-phosphoglycerate = phosphoenolpyruvate + H2O</text>
        <dbReference type="Rhea" id="RHEA:10164"/>
        <dbReference type="ChEBI" id="CHEBI:15377"/>
        <dbReference type="ChEBI" id="CHEBI:58289"/>
        <dbReference type="ChEBI" id="CHEBI:58702"/>
        <dbReference type="EC" id="4.2.1.11"/>
    </reaction>
</comment>
<dbReference type="GO" id="GO:0000015">
    <property type="term" value="C:phosphopyruvate hydratase complex"/>
    <property type="evidence" value="ECO:0007669"/>
    <property type="project" value="InterPro"/>
</dbReference>
<evidence type="ECO:0000256" key="15">
    <source>
        <dbReference type="PIRSR" id="PIRSR001400-3"/>
    </source>
</evidence>
<comment type="similarity">
    <text evidence="2 12">Belongs to the enolase family.</text>
</comment>
<accession>M4NNZ5</accession>
<comment type="pathway">
    <text evidence="1 12">Carbohydrate degradation; glycolysis; pyruvate from D-glyceraldehyde 3-phosphate: step 4/5.</text>
</comment>
<keyword evidence="19" id="KW-1185">Reference proteome</keyword>
<evidence type="ECO:0000256" key="1">
    <source>
        <dbReference type="ARBA" id="ARBA00005031"/>
    </source>
</evidence>
<dbReference type="PROSITE" id="PS00164">
    <property type="entry name" value="ENOLASE"/>
    <property type="match status" value="1"/>
</dbReference>
<dbReference type="EC" id="4.2.1.11" evidence="3 12"/>
<feature type="binding site" evidence="14">
    <location>
        <position position="286"/>
    </location>
    <ligand>
        <name>substrate</name>
    </ligand>
</feature>
<accession>I4WS77</accession>
<evidence type="ECO:0000259" key="17">
    <source>
        <dbReference type="SMART" id="SM01193"/>
    </source>
</evidence>
<dbReference type="HOGENOM" id="CLU_031223_2_1_6"/>
<dbReference type="FunFam" id="3.20.20.120:FF:000001">
    <property type="entry name" value="Enolase"/>
    <property type="match status" value="1"/>
</dbReference>
<dbReference type="PATRIC" id="fig|666685.9.peg.2057"/>
<reference evidence="18 19" key="1">
    <citation type="submission" date="2012-04" db="EMBL/GenBank/DDBJ databases">
        <title>Complete genome of Rhodanobacter sp. 2APBS1.</title>
        <authorList>
            <consortium name="US DOE Joint Genome Institute"/>
            <person name="Huntemann M."/>
            <person name="Wei C.-L."/>
            <person name="Han J."/>
            <person name="Detter J.C."/>
            <person name="Han C."/>
            <person name="Tapia R."/>
            <person name="Munk A.C.C."/>
            <person name="Chen A."/>
            <person name="Krypides N."/>
            <person name="Mavromatis K."/>
            <person name="Markowitz V."/>
            <person name="Szeto E."/>
            <person name="Ivanova N."/>
            <person name="Mikhailova N."/>
            <person name="Ovchinnikova G."/>
            <person name="Pagani I."/>
            <person name="Pati A."/>
            <person name="Goodwin L."/>
            <person name="Peters L."/>
            <person name="Pitluck S."/>
            <person name="Woyke T."/>
            <person name="Prakash O."/>
            <person name="Elkins J."/>
            <person name="Brown S."/>
            <person name="Palumbo A."/>
            <person name="Hemme C."/>
            <person name="Zhou J."/>
            <person name="Watson D."/>
            <person name="Jardine P."/>
            <person name="Kostka J."/>
            <person name="Green S."/>
        </authorList>
    </citation>
    <scope>NUCLEOTIDE SEQUENCE [LARGE SCALE GENOMIC DNA]</scope>
    <source>
        <strain evidence="18 19">2APBS1</strain>
    </source>
</reference>
<feature type="binding site" evidence="14">
    <location>
        <position position="389"/>
    </location>
    <ligand>
        <name>substrate</name>
    </ligand>
</feature>
<feature type="binding site" evidence="12 15">
    <location>
        <position position="243"/>
    </location>
    <ligand>
        <name>Mg(2+)</name>
        <dbReference type="ChEBI" id="CHEBI:18420"/>
    </ligand>
</feature>
<keyword evidence="5 12" id="KW-0963">Cytoplasm</keyword>
<keyword evidence="9 12" id="KW-0324">Glycolysis</keyword>
<keyword evidence="7 12" id="KW-0479">Metal-binding</keyword>
<evidence type="ECO:0000256" key="14">
    <source>
        <dbReference type="PIRSR" id="PIRSR001400-2"/>
    </source>
</evidence>
<evidence type="ECO:0000313" key="19">
    <source>
        <dbReference type="Proteomes" id="UP000011859"/>
    </source>
</evidence>
<dbReference type="InterPro" id="IPR020810">
    <property type="entry name" value="Enolase_C"/>
</dbReference>
<dbReference type="InterPro" id="IPR029017">
    <property type="entry name" value="Enolase-like_N"/>
</dbReference>
<feature type="active site" description="Proton donor" evidence="12 13">
    <location>
        <position position="206"/>
    </location>
</feature>
<comment type="subcellular location">
    <subcellularLocation>
        <location evidence="12">Cytoplasm</location>
    </subcellularLocation>
    <subcellularLocation>
        <location evidence="12">Secreted</location>
    </subcellularLocation>
    <subcellularLocation>
        <location evidence="12">Cell surface</location>
    </subcellularLocation>
    <text evidence="12">Fractions of enolase are present in both the cytoplasm and on the cell surface.</text>
</comment>
<evidence type="ECO:0000256" key="8">
    <source>
        <dbReference type="ARBA" id="ARBA00022842"/>
    </source>
</evidence>
<gene>
    <name evidence="12" type="primary">eno</name>
    <name evidence="18" type="ORF">R2APBS1_2290</name>
</gene>
<feature type="binding site" evidence="14">
    <location>
        <position position="313"/>
    </location>
    <ligand>
        <name>substrate</name>
    </ligand>
</feature>
<dbReference type="AlphaFoldDB" id="I4WS77"/>
<dbReference type="GO" id="GO:0000287">
    <property type="term" value="F:magnesium ion binding"/>
    <property type="evidence" value="ECO:0007669"/>
    <property type="project" value="UniProtKB-UniRule"/>
</dbReference>
<feature type="binding site" evidence="12">
    <location>
        <position position="164"/>
    </location>
    <ligand>
        <name>(2R)-2-phosphoglycerate</name>
        <dbReference type="ChEBI" id="CHEBI:58289"/>
    </ligand>
</feature>
<evidence type="ECO:0000256" key="5">
    <source>
        <dbReference type="ARBA" id="ARBA00022490"/>
    </source>
</evidence>
<evidence type="ECO:0000256" key="12">
    <source>
        <dbReference type="HAMAP-Rule" id="MF_00318"/>
    </source>
</evidence>
<dbReference type="NCBIfam" id="TIGR01060">
    <property type="entry name" value="eno"/>
    <property type="match status" value="1"/>
</dbReference>
<protein>
    <recommendedName>
        <fullName evidence="4 12">Enolase</fullName>
        <ecNumber evidence="3 12">4.2.1.11</ecNumber>
    </recommendedName>
    <alternativeName>
        <fullName evidence="12">2-phospho-D-glycerate hydro-lyase</fullName>
    </alternativeName>
    <alternativeName>
        <fullName evidence="12">2-phosphoglycerate dehydratase</fullName>
    </alternativeName>
</protein>
<evidence type="ECO:0000256" key="2">
    <source>
        <dbReference type="ARBA" id="ARBA00009604"/>
    </source>
</evidence>
<dbReference type="STRING" id="666685.R2APBS1_2290"/>
<evidence type="ECO:0000313" key="18">
    <source>
        <dbReference type="EMBL" id="AGG89386.1"/>
    </source>
</evidence>
<dbReference type="SMART" id="SM01192">
    <property type="entry name" value="Enolase_C"/>
    <property type="match status" value="1"/>
</dbReference>
<feature type="binding site" evidence="12">
    <location>
        <position position="368"/>
    </location>
    <ligand>
        <name>(2R)-2-phosphoglycerate</name>
        <dbReference type="ChEBI" id="CHEBI:58289"/>
    </ligand>
</feature>
<feature type="binding site" evidence="14">
    <location>
        <position position="156"/>
    </location>
    <ligand>
        <name>substrate</name>
    </ligand>
</feature>
<feature type="binding site" evidence="12">
    <location>
        <position position="338"/>
    </location>
    <ligand>
        <name>(2R)-2-phosphoglycerate</name>
        <dbReference type="ChEBI" id="CHEBI:58289"/>
    </ligand>
</feature>
<evidence type="ECO:0000256" key="3">
    <source>
        <dbReference type="ARBA" id="ARBA00012058"/>
    </source>
</evidence>
<comment type="subunit">
    <text evidence="12">Component of the RNA degradosome, a multiprotein complex involved in RNA processing and mRNA degradation.</text>
</comment>
<feature type="binding site" evidence="14">
    <location>
        <begin position="365"/>
        <end position="368"/>
    </location>
    <ligand>
        <name>substrate</name>
    </ligand>
</feature>
<dbReference type="InterPro" id="IPR000941">
    <property type="entry name" value="Enolase"/>
</dbReference>
<sequence length="432" mass="45376">MSTQITRIHAREILDSRGNPTLEAEVTLAGGGFGRAAVPSGASTGSREAVELRDGDKSRYGGKGVKNAVANVNTTIAAALKGFDAADQKGLDAKLIALDGTPNKGKLGANALLGVSMAAAHAVAASRGEPLWQYLSHGKPGVLPVPMMNIINGGAHADNNVDVQEFMILPVGLPTFAEALRAGAEIFHALKSVLHGRGLSTAVGDEGGFAPNLRSNVEAIDTILEAVHKTGYKVGSEILLGLDAASSEFYKNGKYDLAGEGKQYSSAQFVDLLAGWARQYPIVTIEDGMAEGDWDGWKLLTDAIGERVQVVGDDLFVTNPAIFREGIEKHIANSILIKVNQIGTLSETLEAIAMADAAKYSAVISHRSGETEDTTIADIAVATTATQIKTGSLCRSDRVAKYNQLLRIEEALGSAARYAGRGAFPNLTRLPG</sequence>
<evidence type="ECO:0000256" key="7">
    <source>
        <dbReference type="ARBA" id="ARBA00022723"/>
    </source>
</evidence>
<feature type="binding site" evidence="12">
    <location>
        <position position="389"/>
    </location>
    <ligand>
        <name>(2R)-2-phosphoglycerate</name>
        <dbReference type="ChEBI" id="CHEBI:58289"/>
    </ligand>
</feature>
<dbReference type="PANTHER" id="PTHR11902:SF1">
    <property type="entry name" value="ENOLASE"/>
    <property type="match status" value="1"/>
</dbReference>
<dbReference type="SFLD" id="SFLDS00001">
    <property type="entry name" value="Enolase"/>
    <property type="match status" value="1"/>
</dbReference>
<dbReference type="GO" id="GO:0005576">
    <property type="term" value="C:extracellular region"/>
    <property type="evidence" value="ECO:0007669"/>
    <property type="project" value="UniProtKB-SubCell"/>
</dbReference>
<feature type="domain" description="Enolase N-terminal" evidence="17">
    <location>
        <begin position="5"/>
        <end position="135"/>
    </location>
</feature>
<proteinExistence type="inferred from homology"/>
<dbReference type="FunFam" id="3.30.390.10:FF:000001">
    <property type="entry name" value="Enolase"/>
    <property type="match status" value="1"/>
</dbReference>
<dbReference type="Gene3D" id="3.20.20.120">
    <property type="entry name" value="Enolase-like C-terminal domain"/>
    <property type="match status" value="1"/>
</dbReference>
<evidence type="ECO:0000256" key="9">
    <source>
        <dbReference type="ARBA" id="ARBA00023152"/>
    </source>
</evidence>
<dbReference type="GO" id="GO:0004634">
    <property type="term" value="F:phosphopyruvate hydratase activity"/>
    <property type="evidence" value="ECO:0007669"/>
    <property type="project" value="UniProtKB-UniRule"/>
</dbReference>
<dbReference type="Proteomes" id="UP000011859">
    <property type="component" value="Chromosome"/>
</dbReference>
<feature type="binding site" evidence="12 15">
    <location>
        <position position="313"/>
    </location>
    <ligand>
        <name>Mg(2+)</name>
        <dbReference type="ChEBI" id="CHEBI:18420"/>
    </ligand>
</feature>
<organism evidence="18 19">
    <name type="scientific">Rhodanobacter denitrificans</name>
    <dbReference type="NCBI Taxonomy" id="666685"/>
    <lineage>
        <taxon>Bacteria</taxon>
        <taxon>Pseudomonadati</taxon>
        <taxon>Pseudomonadota</taxon>
        <taxon>Gammaproteobacteria</taxon>
        <taxon>Lysobacterales</taxon>
        <taxon>Rhodanobacteraceae</taxon>
        <taxon>Rhodanobacter</taxon>
    </lineage>
</organism>
<dbReference type="SUPFAM" id="SSF54826">
    <property type="entry name" value="Enolase N-terminal domain-like"/>
    <property type="match status" value="1"/>
</dbReference>
<dbReference type="SUPFAM" id="SSF51604">
    <property type="entry name" value="Enolase C-terminal domain-like"/>
    <property type="match status" value="1"/>
</dbReference>
<dbReference type="SFLD" id="SFLDF00002">
    <property type="entry name" value="enolase"/>
    <property type="match status" value="1"/>
</dbReference>
<dbReference type="PANTHER" id="PTHR11902">
    <property type="entry name" value="ENOLASE"/>
    <property type="match status" value="1"/>
</dbReference>
<evidence type="ECO:0000256" key="6">
    <source>
        <dbReference type="ARBA" id="ARBA00022525"/>
    </source>
</evidence>
<dbReference type="eggNOG" id="COG0148">
    <property type="taxonomic scope" value="Bacteria"/>
</dbReference>
<dbReference type="InterPro" id="IPR020809">
    <property type="entry name" value="Enolase_CS"/>
</dbReference>
<feature type="active site" description="Proton acceptor" evidence="12 13">
    <location>
        <position position="338"/>
    </location>
</feature>
<keyword evidence="8 12" id="KW-0460">Magnesium</keyword>
<name>I4WS77_9GAMM</name>
<dbReference type="InterPro" id="IPR036849">
    <property type="entry name" value="Enolase-like_C_sf"/>
</dbReference>
<dbReference type="RefSeq" id="WP_007511168.1">
    <property type="nucleotide sequence ID" value="NC_020541.1"/>
</dbReference>
<evidence type="ECO:0000259" key="16">
    <source>
        <dbReference type="SMART" id="SM01192"/>
    </source>
</evidence>
<dbReference type="Pfam" id="PF00113">
    <property type="entry name" value="Enolase_C"/>
    <property type="match status" value="1"/>
</dbReference>
<dbReference type="GO" id="GO:0009986">
    <property type="term" value="C:cell surface"/>
    <property type="evidence" value="ECO:0007669"/>
    <property type="project" value="UniProtKB-SubCell"/>
</dbReference>
<feature type="binding site" evidence="12 15">
    <location>
        <position position="286"/>
    </location>
    <ligand>
        <name>Mg(2+)</name>
        <dbReference type="ChEBI" id="CHEBI:18420"/>
    </ligand>
</feature>
<comment type="cofactor">
    <cofactor evidence="15">
        <name>Mg(2+)</name>
        <dbReference type="ChEBI" id="CHEBI:18420"/>
    </cofactor>
    <text evidence="15">Mg(2+) is required for catalysis and for stabilizing the dimer.</text>
</comment>
<evidence type="ECO:0000256" key="13">
    <source>
        <dbReference type="PIRSR" id="PIRSR001400-1"/>
    </source>
</evidence>
<dbReference type="CDD" id="cd03313">
    <property type="entry name" value="enolase"/>
    <property type="match status" value="1"/>
</dbReference>
<evidence type="ECO:0000256" key="10">
    <source>
        <dbReference type="ARBA" id="ARBA00023239"/>
    </source>
</evidence>
<evidence type="ECO:0000256" key="11">
    <source>
        <dbReference type="ARBA" id="ARBA00045763"/>
    </source>
</evidence>
<dbReference type="SMART" id="SM01193">
    <property type="entry name" value="Enolase_N"/>
    <property type="match status" value="1"/>
</dbReference>
<dbReference type="SFLD" id="SFLDG00178">
    <property type="entry name" value="enolase"/>
    <property type="match status" value="1"/>
</dbReference>
<dbReference type="KEGG" id="rhd:R2APBS1_2290"/>
<evidence type="ECO:0000256" key="4">
    <source>
        <dbReference type="ARBA" id="ARBA00017068"/>
    </source>
</evidence>
<dbReference type="PIRSF" id="PIRSF001400">
    <property type="entry name" value="Enolase"/>
    <property type="match status" value="1"/>
</dbReference>